<feature type="compositionally biased region" description="Basic and acidic residues" evidence="1">
    <location>
        <begin position="103"/>
        <end position="113"/>
    </location>
</feature>
<accession>A0A164ULG0</accession>
<dbReference type="GO" id="GO:0005737">
    <property type="term" value="C:cytoplasm"/>
    <property type="evidence" value="ECO:0007669"/>
    <property type="project" value="TreeGrafter"/>
</dbReference>
<dbReference type="Gramene" id="KZM89038">
    <property type="protein sequence ID" value="KZM89038"/>
    <property type="gene ID" value="DCAR_026113"/>
</dbReference>
<reference evidence="2" key="1">
    <citation type="journal article" date="2016" name="Nat. Genet.">
        <title>A high-quality carrot genome assembly provides new insights into carotenoid accumulation and asterid genome evolution.</title>
        <authorList>
            <person name="Iorizzo M."/>
            <person name="Ellison S."/>
            <person name="Senalik D."/>
            <person name="Zeng P."/>
            <person name="Satapoomin P."/>
            <person name="Huang J."/>
            <person name="Bowman M."/>
            <person name="Iovene M."/>
            <person name="Sanseverino W."/>
            <person name="Cavagnaro P."/>
            <person name="Yildiz M."/>
            <person name="Macko-Podgorni A."/>
            <person name="Moranska E."/>
            <person name="Grzebelus E."/>
            <person name="Grzebelus D."/>
            <person name="Ashrafi H."/>
            <person name="Zheng Z."/>
            <person name="Cheng S."/>
            <person name="Spooner D."/>
            <person name="Van Deynze A."/>
            <person name="Simon P."/>
        </authorList>
    </citation>
    <scope>NUCLEOTIDE SEQUENCE [LARGE SCALE GENOMIC DNA]</scope>
    <source>
        <tissue evidence="2">Leaf</tissue>
    </source>
</reference>
<dbReference type="AlphaFoldDB" id="A0A164ULG0"/>
<feature type="region of interest" description="Disordered" evidence="1">
    <location>
        <begin position="58"/>
        <end position="113"/>
    </location>
</feature>
<dbReference type="GO" id="GO:0016197">
    <property type="term" value="P:endosomal transport"/>
    <property type="evidence" value="ECO:0007669"/>
    <property type="project" value="TreeGrafter"/>
</dbReference>
<feature type="compositionally biased region" description="Pro residues" evidence="1">
    <location>
        <begin position="79"/>
        <end position="89"/>
    </location>
</feature>
<evidence type="ECO:0008006" key="3">
    <source>
        <dbReference type="Google" id="ProtNLM"/>
    </source>
</evidence>
<dbReference type="GO" id="GO:0005634">
    <property type="term" value="C:nucleus"/>
    <property type="evidence" value="ECO:0007669"/>
    <property type="project" value="TreeGrafter"/>
</dbReference>
<dbReference type="GO" id="GO:0005886">
    <property type="term" value="C:plasma membrane"/>
    <property type="evidence" value="ECO:0007669"/>
    <property type="project" value="TreeGrafter"/>
</dbReference>
<gene>
    <name evidence="2" type="ORF">DCAR_026113</name>
</gene>
<dbReference type="Gene3D" id="1.10.238.10">
    <property type="entry name" value="EF-hand"/>
    <property type="match status" value="1"/>
</dbReference>
<dbReference type="GO" id="GO:0006897">
    <property type="term" value="P:endocytosis"/>
    <property type="evidence" value="ECO:0007669"/>
    <property type="project" value="TreeGrafter"/>
</dbReference>
<proteinExistence type="predicted"/>
<dbReference type="PANTHER" id="PTHR11216:SF161">
    <property type="entry name" value="CALCIUM-BINDING EF HAND FAMILY PROTEIN"/>
    <property type="match status" value="1"/>
</dbReference>
<dbReference type="STRING" id="79200.A0A164ULG0"/>
<sequence length="113" mass="12572">MLSLREFCIALYLMEAYREGRPLPSVLPNNIILEDTQFPATGQSVAGYGNASLRHNPGMQKIQEMPGPRPVAPAVGGRPPRPVPIPVPQPDEENVQRSRQKQKLPELEKHLVD</sequence>
<dbReference type="EMBL" id="LNRQ01000007">
    <property type="protein sequence ID" value="KZM89038.1"/>
    <property type="molecule type" value="Genomic_DNA"/>
</dbReference>
<protein>
    <recommendedName>
        <fullName evidence="3">EH domain-containing protein</fullName>
    </recommendedName>
</protein>
<dbReference type="PANTHER" id="PTHR11216">
    <property type="entry name" value="EH DOMAIN"/>
    <property type="match status" value="1"/>
</dbReference>
<organism evidence="2">
    <name type="scientific">Daucus carota subsp. sativus</name>
    <name type="common">Carrot</name>
    <dbReference type="NCBI Taxonomy" id="79200"/>
    <lineage>
        <taxon>Eukaryota</taxon>
        <taxon>Viridiplantae</taxon>
        <taxon>Streptophyta</taxon>
        <taxon>Embryophyta</taxon>
        <taxon>Tracheophyta</taxon>
        <taxon>Spermatophyta</taxon>
        <taxon>Magnoliopsida</taxon>
        <taxon>eudicotyledons</taxon>
        <taxon>Gunneridae</taxon>
        <taxon>Pentapetalae</taxon>
        <taxon>asterids</taxon>
        <taxon>campanulids</taxon>
        <taxon>Apiales</taxon>
        <taxon>Apiaceae</taxon>
        <taxon>Apioideae</taxon>
        <taxon>Scandiceae</taxon>
        <taxon>Daucinae</taxon>
        <taxon>Daucus</taxon>
        <taxon>Daucus sect. Daucus</taxon>
    </lineage>
</organism>
<name>A0A164ULG0_DAUCS</name>
<evidence type="ECO:0000256" key="1">
    <source>
        <dbReference type="SAM" id="MobiDB-lite"/>
    </source>
</evidence>
<evidence type="ECO:0000313" key="2">
    <source>
        <dbReference type="EMBL" id="KZM89038.1"/>
    </source>
</evidence>
<comment type="caution">
    <text evidence="2">The sequence shown here is derived from an EMBL/GenBank/DDBJ whole genome shotgun (WGS) entry which is preliminary data.</text>
</comment>